<proteinExistence type="predicted"/>
<organism evidence="2 3">
    <name type="scientific">Streptomyces tsukubensis (strain DSM 42081 / NBRC 108919 / NRRL 18488 / 9993)</name>
    <dbReference type="NCBI Taxonomy" id="1114943"/>
    <lineage>
        <taxon>Bacteria</taxon>
        <taxon>Bacillati</taxon>
        <taxon>Actinomycetota</taxon>
        <taxon>Actinomycetes</taxon>
        <taxon>Kitasatosporales</taxon>
        <taxon>Streptomycetaceae</taxon>
        <taxon>Streptomyces</taxon>
    </lineage>
</organism>
<gene>
    <name evidence="2" type="ORF">STSU_018195</name>
</gene>
<dbReference type="Gene3D" id="1.10.260.40">
    <property type="entry name" value="lambda repressor-like DNA-binding domains"/>
    <property type="match status" value="1"/>
</dbReference>
<dbReference type="SUPFAM" id="SSF47413">
    <property type="entry name" value="lambda repressor-like DNA-binding domains"/>
    <property type="match status" value="1"/>
</dbReference>
<dbReference type="CDD" id="cd00093">
    <property type="entry name" value="HTH_XRE"/>
    <property type="match status" value="1"/>
</dbReference>
<dbReference type="InterPro" id="IPR001387">
    <property type="entry name" value="Cro/C1-type_HTH"/>
</dbReference>
<dbReference type="AlphaFoldDB" id="A0A7G3UI64"/>
<dbReference type="GO" id="GO:0003677">
    <property type="term" value="F:DNA binding"/>
    <property type="evidence" value="ECO:0007669"/>
    <property type="project" value="InterPro"/>
</dbReference>
<dbReference type="SMART" id="SM00530">
    <property type="entry name" value="HTH_XRE"/>
    <property type="match status" value="1"/>
</dbReference>
<evidence type="ECO:0000259" key="1">
    <source>
        <dbReference type="SMART" id="SM00530"/>
    </source>
</evidence>
<protein>
    <submittedName>
        <fullName evidence="2">XRE family transcriptional regulator</fullName>
    </submittedName>
</protein>
<dbReference type="RefSeq" id="WP_040915614.1">
    <property type="nucleotide sequence ID" value="NZ_CP029159.1"/>
</dbReference>
<dbReference type="InterPro" id="IPR010982">
    <property type="entry name" value="Lambda_DNA-bd_dom_sf"/>
</dbReference>
<keyword evidence="3" id="KW-1185">Reference proteome</keyword>
<feature type="domain" description="HTH cro/C1-type" evidence="1">
    <location>
        <begin position="5"/>
        <end position="60"/>
    </location>
</feature>
<sequence length="254" mass="27664">MPNERLRAALAARGWTYTMLANVVGIDPKSVERWVNLDRTPRRTAATVAADALGESIHVLWPALRQARPAPVVSPELVAFYERRSDLPVSAFVDLMMQAKERIDVLVYSGFWLTEDAAFHRVVKEKSAGGVPIRFLMGDPASDAVAVRGADEGIGPALAGKIQNALINYAPFFGLPGVEFRLHGTTLYNSIYRADDEMLANGHLYGVGAFMAPVLHLQRVPGGGMFDSYAESIERVWESARPISSPTDLGGLQA</sequence>
<accession>A0A7G3UI64</accession>
<dbReference type="EMBL" id="CP029159">
    <property type="protein sequence ID" value="QKM68820.1"/>
    <property type="molecule type" value="Genomic_DNA"/>
</dbReference>
<name>A0A7G3UI64_STRT9</name>
<evidence type="ECO:0000313" key="2">
    <source>
        <dbReference type="EMBL" id="QKM68820.1"/>
    </source>
</evidence>
<dbReference type="Proteomes" id="UP000005940">
    <property type="component" value="Chromosome"/>
</dbReference>
<reference evidence="2 3" key="1">
    <citation type="journal article" date="2012" name="J. Bacteriol.">
        <title>Draft genome of Streptomyces tsukubaensis NRRL 18488, the producer of the clinically important immunosuppressant tacrolimus (FK506).</title>
        <authorList>
            <person name="Barreiro C."/>
            <person name="Prieto C."/>
            <person name="Sola-Landa A."/>
            <person name="Solera E."/>
            <person name="Martinez-Castro M."/>
            <person name="Perez-Redondo R."/>
            <person name="Garcia-Estrada C."/>
            <person name="Aparicio J.F."/>
            <person name="Fernandez-Martinez L.T."/>
            <person name="Santos-Aberturas J."/>
            <person name="Salehi-Najafabadi Z."/>
            <person name="Rodriguez-Garcia A."/>
            <person name="Tauch A."/>
            <person name="Martin J.F."/>
        </authorList>
    </citation>
    <scope>NUCLEOTIDE SEQUENCE [LARGE SCALE GENOMIC DNA]</scope>
    <source>
        <strain evidence="3">DSM 42081 / NBRC 108919 / NRRL 18488 / 9993</strain>
    </source>
</reference>
<evidence type="ECO:0000313" key="3">
    <source>
        <dbReference type="Proteomes" id="UP000005940"/>
    </source>
</evidence>